<name>A0A078L4I3_9GAMM</name>
<accession>A0A078L4I3</accession>
<dbReference type="Proteomes" id="UP000044071">
    <property type="component" value="Unassembled WGS sequence"/>
</dbReference>
<dbReference type="RefSeq" id="WP_044012152.1">
    <property type="nucleotide sequence ID" value="NZ_CCVW01000004.1"/>
</dbReference>
<dbReference type="EMBL" id="CCSB01000004">
    <property type="protein sequence ID" value="CDZ78984.1"/>
    <property type="molecule type" value="Genomic_DNA"/>
</dbReference>
<keyword evidence="1" id="KW-0732">Signal</keyword>
<feature type="chain" id="PRO_5009744219" evidence="1">
    <location>
        <begin position="21"/>
        <end position="108"/>
    </location>
</feature>
<dbReference type="AlphaFoldDB" id="A0A078L4I3"/>
<organism evidence="2 3">
    <name type="scientific">Legionella massiliensis</name>
    <dbReference type="NCBI Taxonomy" id="1034943"/>
    <lineage>
        <taxon>Bacteria</taxon>
        <taxon>Pseudomonadati</taxon>
        <taxon>Pseudomonadota</taxon>
        <taxon>Gammaproteobacteria</taxon>
        <taxon>Legionellales</taxon>
        <taxon>Legionellaceae</taxon>
        <taxon>Legionella</taxon>
    </lineage>
</organism>
<sequence length="108" mass="11952">MQRVLFCLFCLIYPFSPLSAATQTKEILINGALIKKIKQLKPDSSNAYQLEQLLGPAAACLPKSQESWVCQWKGSLASNRLENTLNVSFEAGMITEVRAIDKEGGTFK</sequence>
<dbReference type="OrthoDB" id="9967247at2"/>
<proteinExistence type="predicted"/>
<keyword evidence="3" id="KW-1185">Reference proteome</keyword>
<evidence type="ECO:0000256" key="1">
    <source>
        <dbReference type="SAM" id="SignalP"/>
    </source>
</evidence>
<reference evidence="2 3" key="1">
    <citation type="submission" date="2014-06" db="EMBL/GenBank/DDBJ databases">
        <authorList>
            <person name="Urmite Genomes Urmite Genomes"/>
        </authorList>
    </citation>
    <scope>NUCLEOTIDE SEQUENCE [LARGE SCALE GENOMIC DNA]</scope>
</reference>
<evidence type="ECO:0000313" key="2">
    <source>
        <dbReference type="EMBL" id="CDZ78984.1"/>
    </source>
</evidence>
<evidence type="ECO:0000313" key="3">
    <source>
        <dbReference type="Proteomes" id="UP000044071"/>
    </source>
</evidence>
<protein>
    <submittedName>
        <fullName evidence="2">Uncharacterized protein</fullName>
    </submittedName>
</protein>
<feature type="signal peptide" evidence="1">
    <location>
        <begin position="1"/>
        <end position="20"/>
    </location>
</feature>
<gene>
    <name evidence="2" type="ORF">BN59_03299</name>
</gene>